<dbReference type="InterPro" id="IPR003593">
    <property type="entry name" value="AAA+_ATPase"/>
</dbReference>
<feature type="domain" description="AAA+ ATPase" evidence="4">
    <location>
        <begin position="452"/>
        <end position="704"/>
    </location>
</feature>
<evidence type="ECO:0000313" key="6">
    <source>
        <dbReference type="Proteomes" id="UP000239867"/>
    </source>
</evidence>
<evidence type="ECO:0000313" key="5">
    <source>
        <dbReference type="EMBL" id="AVD70435.1"/>
    </source>
</evidence>
<dbReference type="InterPro" id="IPR018145">
    <property type="entry name" value="CagE_TrbE_VirB_cntrl_dom"/>
</dbReference>
<dbReference type="Pfam" id="PF19044">
    <property type="entry name" value="P-loop_TraG"/>
    <property type="match status" value="1"/>
</dbReference>
<dbReference type="Proteomes" id="UP000239867">
    <property type="component" value="Chromosome"/>
</dbReference>
<name>A0A2L1GL83_9BACT</name>
<dbReference type="Pfam" id="PF01935">
    <property type="entry name" value="DUF87"/>
    <property type="match status" value="1"/>
</dbReference>
<proteinExistence type="inferred from homology"/>
<evidence type="ECO:0000256" key="2">
    <source>
        <dbReference type="ARBA" id="ARBA00022741"/>
    </source>
</evidence>
<dbReference type="RefSeq" id="WP_104935742.1">
    <property type="nucleotide sequence ID" value="NZ_CP021255.1"/>
</dbReference>
<dbReference type="GO" id="GO:0005524">
    <property type="term" value="F:ATP binding"/>
    <property type="evidence" value="ECO:0007669"/>
    <property type="project" value="UniProtKB-KW"/>
</dbReference>
<evidence type="ECO:0000259" key="4">
    <source>
        <dbReference type="SMART" id="SM00382"/>
    </source>
</evidence>
<dbReference type="EMBL" id="CP021255">
    <property type="protein sequence ID" value="AVD70435.1"/>
    <property type="molecule type" value="Genomic_DNA"/>
</dbReference>
<keyword evidence="2" id="KW-0547">Nucleotide-binding</keyword>
<dbReference type="Gene3D" id="3.40.50.300">
    <property type="entry name" value="P-loop containing nucleotide triphosphate hydrolases"/>
    <property type="match status" value="2"/>
</dbReference>
<reference evidence="5 6" key="1">
    <citation type="journal article" date="2018" name="MBio">
        <title>Insights into the evolution of host association through the isolation and characterization of a novel human periodontal pathobiont, Desulfobulbus oralis.</title>
        <authorList>
            <person name="Cross K.L."/>
            <person name="Chirania P."/>
            <person name="Xiong W."/>
            <person name="Beall C.J."/>
            <person name="Elkins J.G."/>
            <person name="Giannone R.J."/>
            <person name="Griffen A.L."/>
            <person name="Guss A.M."/>
            <person name="Hettich R.L."/>
            <person name="Joshi S.S."/>
            <person name="Mokrzan E.M."/>
            <person name="Martin R.K."/>
            <person name="Zhulin I.B."/>
            <person name="Leys E.J."/>
            <person name="Podar M."/>
        </authorList>
    </citation>
    <scope>NUCLEOTIDE SEQUENCE [LARGE SCALE GENOMIC DNA]</scope>
    <source>
        <strain evidence="5 6">ORNL</strain>
    </source>
</reference>
<keyword evidence="3" id="KW-0067">ATP-binding</keyword>
<comment type="similarity">
    <text evidence="1">Belongs to the TrbE/VirB4 family.</text>
</comment>
<accession>A0A2L1GL83</accession>
<dbReference type="AlphaFoldDB" id="A0A2L1GL83"/>
<sequence>MIRLRGYRTRAQGLPDLLPWQRLAAPGVVECKDGSLVAGWRVRGLDTASSTYSEMDWISGKANEALRVLGNGWMLHMSASREFSRAYPPEESSRYPDPVTQMIDDERRAYFGADWCYSTDTVMCLTYKPDIAAAHLARQARSAEAEASLADETLKYFRLTLQQVEDVLASVLRMERLREHEMTSGGDTFQSSDLLSHLQLCLSGEGQPIRVSAVPMYLDAVLGAGDLSLNGTTPRLGERYISFVSIGNFPPESWPAMLSKFDSLPMPFRFSIRYQFLDQWSAIREIERYRKGWKQSMTRVIDQLLSRKNPRINRDAQNMHEDAEQAETEVRSGAVRAGFLSAGVVLMHEDKKTLEEMSREVRRLFMSLGFSGWIETINTMEAWLGSHPGNGHANIRRPIINTLNLADMLPLSSVWTGLPHNPCPYYPPQSRCLAVLTTDGNTPFRMNLHEGDLGHTLILGPTGSGKSTLLALIAAQFRAYENSSVFVFDKGLSMFALAHGTGGDHYDIGRGALSFAPLQRIDESEEEFSWTANWIAGLAELQKMPVLPAHRNAIHQTLDTLRHNPPTMRSLTDFCHVLQNQDLRQALRHYTQAGDMGHLLDAQTDSLELSRFVVFEIESLMEMGEANLIPVLLYLFHRIEKMLQGQPALLLLDEAWVMLGHPVFRDRIREWLKTFRRKNCAVVMATQSISDAEKSGIMDMLVESCLTKYYLANHAAEDEQPLRLYRQMGLNDRQIGIIRQMTPKLDYYLVQPSGRRRVQLALGPKTLAFVGASDRDSIARLQTLMTAYPDTWREEWLKERGAA</sequence>
<dbReference type="PANTHER" id="PTHR30121">
    <property type="entry name" value="UNCHARACTERIZED PROTEIN YJGR-RELATED"/>
    <property type="match status" value="1"/>
</dbReference>
<dbReference type="InterPro" id="IPR043964">
    <property type="entry name" value="P-loop_TraG"/>
</dbReference>
<dbReference type="OrthoDB" id="9816422at2"/>
<dbReference type="Pfam" id="PF03135">
    <property type="entry name" value="CagE_TrbE_VirB"/>
    <property type="match status" value="1"/>
</dbReference>
<organism evidence="5 6">
    <name type="scientific">Desulfobulbus oralis</name>
    <dbReference type="NCBI Taxonomy" id="1986146"/>
    <lineage>
        <taxon>Bacteria</taxon>
        <taxon>Pseudomonadati</taxon>
        <taxon>Thermodesulfobacteriota</taxon>
        <taxon>Desulfobulbia</taxon>
        <taxon>Desulfobulbales</taxon>
        <taxon>Desulfobulbaceae</taxon>
        <taxon>Desulfobulbus</taxon>
    </lineage>
</organism>
<keyword evidence="6" id="KW-1185">Reference proteome</keyword>
<gene>
    <name evidence="5" type="ORF">CAY53_02200</name>
</gene>
<dbReference type="InterPro" id="IPR051162">
    <property type="entry name" value="T4SS_component"/>
</dbReference>
<dbReference type="NCBIfam" id="NF010404">
    <property type="entry name" value="PRK13830.1"/>
    <property type="match status" value="1"/>
</dbReference>
<dbReference type="InterPro" id="IPR002789">
    <property type="entry name" value="HerA_central"/>
</dbReference>
<dbReference type="SUPFAM" id="SSF52540">
    <property type="entry name" value="P-loop containing nucleoside triphosphate hydrolases"/>
    <property type="match status" value="1"/>
</dbReference>
<dbReference type="SMART" id="SM00382">
    <property type="entry name" value="AAA"/>
    <property type="match status" value="1"/>
</dbReference>
<dbReference type="InterPro" id="IPR027417">
    <property type="entry name" value="P-loop_NTPase"/>
</dbReference>
<dbReference type="KEGG" id="deo:CAY53_02200"/>
<evidence type="ECO:0000256" key="1">
    <source>
        <dbReference type="ARBA" id="ARBA00006512"/>
    </source>
</evidence>
<dbReference type="PANTHER" id="PTHR30121:SF12">
    <property type="entry name" value="TYPE IV SECRETION SYSTEM PROTEIN CAGE"/>
    <property type="match status" value="1"/>
</dbReference>
<evidence type="ECO:0000256" key="3">
    <source>
        <dbReference type="ARBA" id="ARBA00022840"/>
    </source>
</evidence>
<protein>
    <submittedName>
        <fullName evidence="5">Conjugal transfer protein TrbE</fullName>
    </submittedName>
</protein>